<organism evidence="2 3">
    <name type="scientific">Yersinia massiliensis</name>
    <dbReference type="NCBI Taxonomy" id="419257"/>
    <lineage>
        <taxon>Bacteria</taxon>
        <taxon>Pseudomonadati</taxon>
        <taxon>Pseudomonadota</taxon>
        <taxon>Gammaproteobacteria</taxon>
        <taxon>Enterobacterales</taxon>
        <taxon>Yersiniaceae</taxon>
        <taxon>Yersinia</taxon>
    </lineage>
</organism>
<proteinExistence type="predicted"/>
<dbReference type="AlphaFoldDB" id="A0AA90Y9Y5"/>
<protein>
    <submittedName>
        <fullName evidence="2">Uncharacterized protein</fullName>
    </submittedName>
</protein>
<evidence type="ECO:0000313" key="2">
    <source>
        <dbReference type="EMBL" id="NIL27236.1"/>
    </source>
</evidence>
<dbReference type="EMBL" id="JAASAN010000004">
    <property type="protein sequence ID" value="NIL27236.1"/>
    <property type="molecule type" value="Genomic_DNA"/>
</dbReference>
<evidence type="ECO:0000313" key="3">
    <source>
        <dbReference type="Proteomes" id="UP000698240"/>
    </source>
</evidence>
<sequence length="254" mass="28046">MNTFSQVNTSSATVKSGQRVSDLMPFRLYKPQMHLEKNPTSSKHPHVHHRPNREITKPDETIGNNNIYKVNQGGGCREIYLMAGSSDNTLEFGSGITPDMLHFEKSPHFSPLFPKFTISVLGSQSDDSVIITESLNDRFALSSRFKDISVDGQTLPMETIRTALRKNEQPVWLAKETPPVLDNKVVPIVEKISADTLKAACASPTEIQMLTNAMASFGENGLVSFSKDVISDAASTLFRVASPPQAFRFLMTSL</sequence>
<evidence type="ECO:0000256" key="1">
    <source>
        <dbReference type="SAM" id="MobiDB-lite"/>
    </source>
</evidence>
<accession>A0AA90Y9Y5</accession>
<reference evidence="2" key="1">
    <citation type="submission" date="2020-03" db="EMBL/GenBank/DDBJ databases">
        <authorList>
            <person name="Kislichkina A."/>
            <person name="Dentovskaya S."/>
            <person name="Shaikhutdinov R."/>
            <person name="Ivanov S."/>
            <person name="Sizova A."/>
            <person name="Solomentsev V."/>
            <person name="Bogun A."/>
        </authorList>
    </citation>
    <scope>NUCLEOTIDE SEQUENCE</scope>
    <source>
        <strain evidence="2">SCPM-O-B-8025</strain>
    </source>
</reference>
<name>A0AA90Y9Y5_9GAMM</name>
<gene>
    <name evidence="2" type="ORF">HB980_11860</name>
</gene>
<dbReference type="Proteomes" id="UP000698240">
    <property type="component" value="Unassembled WGS sequence"/>
</dbReference>
<feature type="region of interest" description="Disordered" evidence="1">
    <location>
        <begin position="36"/>
        <end position="63"/>
    </location>
</feature>
<comment type="caution">
    <text evidence="2">The sequence shown here is derived from an EMBL/GenBank/DDBJ whole genome shotgun (WGS) entry which is preliminary data.</text>
</comment>
<dbReference type="RefSeq" id="WP_167311388.1">
    <property type="nucleotide sequence ID" value="NZ_CP110790.1"/>
</dbReference>